<accession>A0A6J7XA09</accession>
<dbReference type="EMBL" id="LR798364">
    <property type="protein sequence ID" value="CAB5226644.1"/>
    <property type="molecule type" value="Genomic_DNA"/>
</dbReference>
<sequence>MSIERELLQTALGILEDYEWGYGGDHHKSPEASILNDIRKLLAQPEQGNTQYLLDQVSRLTAENAMLKEKWLSKGDDEDEYINEESGYNRSDWWE</sequence>
<dbReference type="EMBL" id="LR796837">
    <property type="protein sequence ID" value="CAB4169102.1"/>
    <property type="molecule type" value="Genomic_DNA"/>
</dbReference>
<evidence type="ECO:0000313" key="1">
    <source>
        <dbReference type="EMBL" id="CAB4169102.1"/>
    </source>
</evidence>
<protein>
    <submittedName>
        <fullName evidence="2">Uncharacterized protein</fullName>
    </submittedName>
</protein>
<evidence type="ECO:0000313" key="2">
    <source>
        <dbReference type="EMBL" id="CAB5226644.1"/>
    </source>
</evidence>
<organism evidence="2">
    <name type="scientific">uncultured Caudovirales phage</name>
    <dbReference type="NCBI Taxonomy" id="2100421"/>
    <lineage>
        <taxon>Viruses</taxon>
        <taxon>Duplodnaviria</taxon>
        <taxon>Heunggongvirae</taxon>
        <taxon>Uroviricota</taxon>
        <taxon>Caudoviricetes</taxon>
        <taxon>Peduoviridae</taxon>
        <taxon>Maltschvirus</taxon>
        <taxon>Maltschvirus maltsch</taxon>
    </lineage>
</organism>
<reference evidence="2" key="1">
    <citation type="submission" date="2020-05" db="EMBL/GenBank/DDBJ databases">
        <authorList>
            <person name="Chiriac C."/>
            <person name="Salcher M."/>
            <person name="Ghai R."/>
            <person name="Kavagutti S V."/>
        </authorList>
    </citation>
    <scope>NUCLEOTIDE SEQUENCE</scope>
</reference>
<proteinExistence type="predicted"/>
<name>A0A6J7XA09_9CAUD</name>
<gene>
    <name evidence="2" type="ORF">UFOVP1516_2</name>
    <name evidence="1" type="ORF">UFOVP887_42</name>
</gene>